<feature type="compositionally biased region" description="Acidic residues" evidence="1">
    <location>
        <begin position="60"/>
        <end position="69"/>
    </location>
</feature>
<dbReference type="EMBL" id="BQNB010019727">
    <property type="protein sequence ID" value="GJT88404.1"/>
    <property type="molecule type" value="Genomic_DNA"/>
</dbReference>
<feature type="region of interest" description="Disordered" evidence="1">
    <location>
        <begin position="1"/>
        <end position="101"/>
    </location>
</feature>
<reference evidence="2" key="2">
    <citation type="submission" date="2022-01" db="EMBL/GenBank/DDBJ databases">
        <authorList>
            <person name="Yamashiro T."/>
            <person name="Shiraishi A."/>
            <person name="Satake H."/>
            <person name="Nakayama K."/>
        </authorList>
    </citation>
    <scope>NUCLEOTIDE SEQUENCE</scope>
</reference>
<sequence length="191" mass="22102">MSQEDVITIPPSDHKRKLDKPLVESNGQDDPDVKRHRFDDNNNTTDTFGEGTENGHHEEKEEEPEEDVTEELKEDSVADENGEVSVKEEVQEHDAAPDVVSQGDVSGWWWRIGTMRKRRATGRRCYRPIRWNEERLQDDENGEEVGLGEIQECSAGHQKFFHKRTVSWFEGGKVYLATEQVHAKWKSRSNK</sequence>
<evidence type="ECO:0000313" key="2">
    <source>
        <dbReference type="EMBL" id="GJT88404.1"/>
    </source>
</evidence>
<dbReference type="Proteomes" id="UP001151760">
    <property type="component" value="Unassembled WGS sequence"/>
</dbReference>
<organism evidence="2 3">
    <name type="scientific">Tanacetum coccineum</name>
    <dbReference type="NCBI Taxonomy" id="301880"/>
    <lineage>
        <taxon>Eukaryota</taxon>
        <taxon>Viridiplantae</taxon>
        <taxon>Streptophyta</taxon>
        <taxon>Embryophyta</taxon>
        <taxon>Tracheophyta</taxon>
        <taxon>Spermatophyta</taxon>
        <taxon>Magnoliopsida</taxon>
        <taxon>eudicotyledons</taxon>
        <taxon>Gunneridae</taxon>
        <taxon>Pentapetalae</taxon>
        <taxon>asterids</taxon>
        <taxon>campanulids</taxon>
        <taxon>Asterales</taxon>
        <taxon>Asteraceae</taxon>
        <taxon>Asteroideae</taxon>
        <taxon>Anthemideae</taxon>
        <taxon>Anthemidinae</taxon>
        <taxon>Tanacetum</taxon>
    </lineage>
</organism>
<name>A0ABQ5HKS7_9ASTR</name>
<feature type="compositionally biased region" description="Basic and acidic residues" evidence="1">
    <location>
        <begin position="31"/>
        <end position="40"/>
    </location>
</feature>
<feature type="compositionally biased region" description="Basic and acidic residues" evidence="1">
    <location>
        <begin position="85"/>
        <end position="96"/>
    </location>
</feature>
<proteinExistence type="predicted"/>
<evidence type="ECO:0000256" key="1">
    <source>
        <dbReference type="SAM" id="MobiDB-lite"/>
    </source>
</evidence>
<gene>
    <name evidence="2" type="ORF">Tco_1070121</name>
</gene>
<comment type="caution">
    <text evidence="2">The sequence shown here is derived from an EMBL/GenBank/DDBJ whole genome shotgun (WGS) entry which is preliminary data.</text>
</comment>
<protein>
    <submittedName>
        <fullName evidence="2">Uncharacterized protein</fullName>
    </submittedName>
</protein>
<keyword evidence="3" id="KW-1185">Reference proteome</keyword>
<accession>A0ABQ5HKS7</accession>
<evidence type="ECO:0000313" key="3">
    <source>
        <dbReference type="Proteomes" id="UP001151760"/>
    </source>
</evidence>
<reference evidence="2" key="1">
    <citation type="journal article" date="2022" name="Int. J. Mol. Sci.">
        <title>Draft Genome of Tanacetum Coccineum: Genomic Comparison of Closely Related Tanacetum-Family Plants.</title>
        <authorList>
            <person name="Yamashiro T."/>
            <person name="Shiraishi A."/>
            <person name="Nakayama K."/>
            <person name="Satake H."/>
        </authorList>
    </citation>
    <scope>NUCLEOTIDE SEQUENCE</scope>
</reference>